<proteinExistence type="predicted"/>
<dbReference type="InterPro" id="IPR001310">
    <property type="entry name" value="Histidine_triad_HIT"/>
</dbReference>
<dbReference type="Pfam" id="PF01230">
    <property type="entry name" value="HIT"/>
    <property type="match status" value="1"/>
</dbReference>
<gene>
    <name evidence="5" type="ORF">B0O95_10970</name>
</gene>
<dbReference type="AlphaFoldDB" id="A0A2P5K955"/>
<evidence type="ECO:0000256" key="3">
    <source>
        <dbReference type="PROSITE-ProRule" id="PRU00464"/>
    </source>
</evidence>
<comment type="caution">
    <text evidence="5">The sequence shown here is derived from an EMBL/GenBank/DDBJ whole genome shotgun (WGS) entry which is preliminary data.</text>
</comment>
<protein>
    <submittedName>
        <fullName evidence="5">Histidine triad (HIT) family protein</fullName>
    </submittedName>
</protein>
<dbReference type="PRINTS" id="PR00332">
    <property type="entry name" value="HISTRIAD"/>
</dbReference>
<evidence type="ECO:0000313" key="5">
    <source>
        <dbReference type="EMBL" id="PPB83244.1"/>
    </source>
</evidence>
<dbReference type="SUPFAM" id="SSF54197">
    <property type="entry name" value="HIT-like"/>
    <property type="match status" value="1"/>
</dbReference>
<evidence type="ECO:0000313" key="6">
    <source>
        <dbReference type="Proteomes" id="UP000243096"/>
    </source>
</evidence>
<feature type="domain" description="HIT" evidence="4">
    <location>
        <begin position="7"/>
        <end position="120"/>
    </location>
</feature>
<dbReference type="PROSITE" id="PS51084">
    <property type="entry name" value="HIT_2"/>
    <property type="match status" value="1"/>
</dbReference>
<reference evidence="5 6" key="1">
    <citation type="submission" date="2018-01" db="EMBL/GenBank/DDBJ databases">
        <title>Genomic Encyclopedia of Type Strains, Phase III (KMG-III): the genomes of soil and plant-associated and newly described type strains.</title>
        <authorList>
            <person name="Whitman W."/>
        </authorList>
    </citation>
    <scope>NUCLEOTIDE SEQUENCE [LARGE SCALE GENOMIC DNA]</scope>
    <source>
        <strain evidence="5 6">HKI456</strain>
    </source>
</reference>
<dbReference type="RefSeq" id="WP_076785583.1">
    <property type="nucleotide sequence ID" value="NZ_CP062168.1"/>
</dbReference>
<name>A0A2P5K955_9BURK</name>
<evidence type="ECO:0000259" key="4">
    <source>
        <dbReference type="PROSITE" id="PS51084"/>
    </source>
</evidence>
<feature type="short sequence motif" description="Histidine triad motif" evidence="2 3">
    <location>
        <begin position="104"/>
        <end position="108"/>
    </location>
</feature>
<dbReference type="OrthoDB" id="9784774at2"/>
<dbReference type="PANTHER" id="PTHR23089">
    <property type="entry name" value="HISTIDINE TRIAD HIT PROTEIN"/>
    <property type="match status" value="1"/>
</dbReference>
<evidence type="ECO:0000256" key="1">
    <source>
        <dbReference type="PIRSR" id="PIRSR601310-1"/>
    </source>
</evidence>
<dbReference type="Gene3D" id="3.30.428.10">
    <property type="entry name" value="HIT-like"/>
    <property type="match status" value="1"/>
</dbReference>
<dbReference type="GO" id="GO:0003824">
    <property type="term" value="F:catalytic activity"/>
    <property type="evidence" value="ECO:0007669"/>
    <property type="project" value="InterPro"/>
</dbReference>
<evidence type="ECO:0000256" key="2">
    <source>
        <dbReference type="PIRSR" id="PIRSR601310-3"/>
    </source>
</evidence>
<dbReference type="InterPro" id="IPR036265">
    <property type="entry name" value="HIT-like_sf"/>
</dbReference>
<keyword evidence="6" id="KW-1185">Reference proteome</keyword>
<dbReference type="EMBL" id="PRDW01000009">
    <property type="protein sequence ID" value="PPB83244.1"/>
    <property type="molecule type" value="Genomic_DNA"/>
</dbReference>
<feature type="active site" description="Tele-AMP-histidine intermediate" evidence="1">
    <location>
        <position position="106"/>
    </location>
</feature>
<accession>A0A2P5K955</accession>
<dbReference type="Proteomes" id="UP000243096">
    <property type="component" value="Unassembled WGS sequence"/>
</dbReference>
<sequence>MTQSDCIFCKIASGELPSKKVFENDEFVAFHDLRPAAAVHVLVIPRKHIETLSHCTEEDAPLLGRMAILVARLAEQLGCAYTGGQTGFRTVINTGPGGGQEVYHLHAHILAGPRPWLRMG</sequence>
<dbReference type="InterPro" id="IPR011146">
    <property type="entry name" value="HIT-like"/>
</dbReference>
<organism evidence="5 6">
    <name type="scientific">Mycetohabitans endofungorum</name>
    <dbReference type="NCBI Taxonomy" id="417203"/>
    <lineage>
        <taxon>Bacteria</taxon>
        <taxon>Pseudomonadati</taxon>
        <taxon>Pseudomonadota</taxon>
        <taxon>Betaproteobacteria</taxon>
        <taxon>Burkholderiales</taxon>
        <taxon>Burkholderiaceae</taxon>
        <taxon>Mycetohabitans</taxon>
    </lineage>
</organism>
<dbReference type="CDD" id="cd01276">
    <property type="entry name" value="PKCI_related"/>
    <property type="match status" value="1"/>
</dbReference>